<gene>
    <name evidence="1" type="ORF">F443_02939</name>
</gene>
<reference evidence="1 2" key="1">
    <citation type="submission" date="2013-11" db="EMBL/GenBank/DDBJ databases">
        <title>The Genome Sequence of Phytophthora parasitica P1569.</title>
        <authorList>
            <consortium name="The Broad Institute Genomics Platform"/>
            <person name="Russ C."/>
            <person name="Tyler B."/>
            <person name="Panabieres F."/>
            <person name="Shan W."/>
            <person name="Tripathy S."/>
            <person name="Grunwald N."/>
            <person name="Machado M."/>
            <person name="Johnson C.S."/>
            <person name="Arredondo F."/>
            <person name="Hong C."/>
            <person name="Coffey M."/>
            <person name="Young S.K."/>
            <person name="Zeng Q."/>
            <person name="Gargeya S."/>
            <person name="Fitzgerald M."/>
            <person name="Abouelleil A."/>
            <person name="Alvarado L."/>
            <person name="Chapman S.B."/>
            <person name="Gainer-Dewar J."/>
            <person name="Goldberg J."/>
            <person name="Griggs A."/>
            <person name="Gujja S."/>
            <person name="Hansen M."/>
            <person name="Howarth C."/>
            <person name="Imamovic A."/>
            <person name="Ireland A."/>
            <person name="Larimer J."/>
            <person name="McCowan C."/>
            <person name="Murphy C."/>
            <person name="Pearson M."/>
            <person name="Poon T.W."/>
            <person name="Priest M."/>
            <person name="Roberts A."/>
            <person name="Saif S."/>
            <person name="Shea T."/>
            <person name="Sykes S."/>
            <person name="Wortman J."/>
            <person name="Nusbaum C."/>
            <person name="Birren B."/>
        </authorList>
    </citation>
    <scope>NUCLEOTIDE SEQUENCE [LARGE SCALE GENOMIC DNA]</scope>
    <source>
        <strain evidence="1 2">P1569</strain>
    </source>
</reference>
<proteinExistence type="predicted"/>
<accession>V9FTW7</accession>
<protein>
    <submittedName>
        <fullName evidence="1">Uncharacterized protein</fullName>
    </submittedName>
</protein>
<organism evidence="1 2">
    <name type="scientific">Phytophthora nicotianae P1569</name>
    <dbReference type="NCBI Taxonomy" id="1317065"/>
    <lineage>
        <taxon>Eukaryota</taxon>
        <taxon>Sar</taxon>
        <taxon>Stramenopiles</taxon>
        <taxon>Oomycota</taxon>
        <taxon>Peronosporomycetes</taxon>
        <taxon>Peronosporales</taxon>
        <taxon>Peronosporaceae</taxon>
        <taxon>Phytophthora</taxon>
    </lineage>
</organism>
<keyword evidence="2" id="KW-1185">Reference proteome</keyword>
<dbReference type="Proteomes" id="UP000018721">
    <property type="component" value="Unassembled WGS sequence"/>
</dbReference>
<name>V9FTW7_PHYNI</name>
<comment type="caution">
    <text evidence="1">The sequence shown here is derived from an EMBL/GenBank/DDBJ whole genome shotgun (WGS) entry which is preliminary data.</text>
</comment>
<sequence>MGMPCPARLAQDILVVLYAFQVAKLHLSQGFGSRVLLDEESVPIRYCTMYSIAILVSSTRMVDRIHAEIKPDPDRDCGHGRLTASSSSRVEISSHGVTLVTCWCPTCEKSTNCLSYPNVWL</sequence>
<evidence type="ECO:0000313" key="1">
    <source>
        <dbReference type="EMBL" id="ETI54213.1"/>
    </source>
</evidence>
<dbReference type="HOGENOM" id="CLU_2042710_0_0_1"/>
<dbReference type="AlphaFoldDB" id="V9FTW7"/>
<dbReference type="EMBL" id="ANIZ01000536">
    <property type="protein sequence ID" value="ETI54213.1"/>
    <property type="molecule type" value="Genomic_DNA"/>
</dbReference>
<evidence type="ECO:0000313" key="2">
    <source>
        <dbReference type="Proteomes" id="UP000018721"/>
    </source>
</evidence>